<dbReference type="NCBIfam" id="NF000840">
    <property type="entry name" value="PRK00071.1-3"/>
    <property type="match status" value="1"/>
</dbReference>
<evidence type="ECO:0000256" key="8">
    <source>
        <dbReference type="ARBA" id="ARBA00023027"/>
    </source>
</evidence>
<organism evidence="12 13">
    <name type="scientific">Candidatus Gallilactobacillus intestinavium</name>
    <dbReference type="NCBI Taxonomy" id="2840838"/>
    <lineage>
        <taxon>Bacteria</taxon>
        <taxon>Bacillati</taxon>
        <taxon>Bacillota</taxon>
        <taxon>Bacilli</taxon>
        <taxon>Lactobacillales</taxon>
        <taxon>Lactobacillaceae</taxon>
        <taxon>Lactobacillaceae incertae sedis</taxon>
        <taxon>Candidatus Gallilactobacillus</taxon>
    </lineage>
</organism>
<evidence type="ECO:0000313" key="13">
    <source>
        <dbReference type="Proteomes" id="UP000823614"/>
    </source>
</evidence>
<dbReference type="Proteomes" id="UP000823614">
    <property type="component" value="Unassembled WGS sequence"/>
</dbReference>
<dbReference type="Pfam" id="PF01467">
    <property type="entry name" value="CTP_transf_like"/>
    <property type="match status" value="1"/>
</dbReference>
<comment type="pathway">
    <text evidence="2 10">Cofactor biosynthesis; NAD(+) biosynthesis; deamido-NAD(+) from nicotinate D-ribonucleotide: step 1/1.</text>
</comment>
<evidence type="ECO:0000256" key="2">
    <source>
        <dbReference type="ARBA" id="ARBA00005019"/>
    </source>
</evidence>
<keyword evidence="3 10" id="KW-0662">Pyridine nucleotide biosynthesis</keyword>
<dbReference type="InterPro" id="IPR014729">
    <property type="entry name" value="Rossmann-like_a/b/a_fold"/>
</dbReference>
<sequence length="212" mass="24349">MTTTFKTDNIDKTKTLIQPEIKFPNYRVGLLGGAFNPPHIGHLIIGEQVGTQLGLSKVYFMPNNISPIKGKQIINSDDRVQMVNKSIAKNSLFDIELSEVNRSGKSYAYDTLVKLKKQHPHNEYYFIIGADEVINLPNWYKIDELLKLVTFVGVGRPNYKKVSDYPILWVDVPQLDISSTMIRNKIKNHQSIKYFVTDGVEKYIKEHKLYSE</sequence>
<keyword evidence="4 10" id="KW-0808">Transferase</keyword>
<dbReference type="PANTHER" id="PTHR39321:SF3">
    <property type="entry name" value="PHOSPHOPANTETHEINE ADENYLYLTRANSFERASE"/>
    <property type="match status" value="1"/>
</dbReference>
<dbReference type="Gene3D" id="3.40.50.620">
    <property type="entry name" value="HUPs"/>
    <property type="match status" value="1"/>
</dbReference>
<dbReference type="HAMAP" id="MF_00244">
    <property type="entry name" value="NaMN_adenylyltr"/>
    <property type="match status" value="1"/>
</dbReference>
<evidence type="ECO:0000256" key="9">
    <source>
        <dbReference type="ARBA" id="ARBA00048721"/>
    </source>
</evidence>
<dbReference type="EC" id="2.7.7.18" evidence="10"/>
<feature type="domain" description="Cytidyltransferase-like" evidence="11">
    <location>
        <begin position="30"/>
        <end position="184"/>
    </location>
</feature>
<dbReference type="InterPro" id="IPR005248">
    <property type="entry name" value="NadD/NMNAT"/>
</dbReference>
<proteinExistence type="inferred from homology"/>
<evidence type="ECO:0000256" key="3">
    <source>
        <dbReference type="ARBA" id="ARBA00022642"/>
    </source>
</evidence>
<evidence type="ECO:0000256" key="5">
    <source>
        <dbReference type="ARBA" id="ARBA00022695"/>
    </source>
</evidence>
<dbReference type="GO" id="GO:0009435">
    <property type="term" value="P:NAD+ biosynthetic process"/>
    <property type="evidence" value="ECO:0007669"/>
    <property type="project" value="UniProtKB-UniRule"/>
</dbReference>
<name>A0A9D9E5I0_9LACO</name>
<dbReference type="PANTHER" id="PTHR39321">
    <property type="entry name" value="NICOTINATE-NUCLEOTIDE ADENYLYLTRANSFERASE-RELATED"/>
    <property type="match status" value="1"/>
</dbReference>
<gene>
    <name evidence="10" type="primary">nadD</name>
    <name evidence="12" type="ORF">IAA89_00635</name>
</gene>
<evidence type="ECO:0000256" key="10">
    <source>
        <dbReference type="HAMAP-Rule" id="MF_00244"/>
    </source>
</evidence>
<dbReference type="InterPro" id="IPR004821">
    <property type="entry name" value="Cyt_trans-like"/>
</dbReference>
<dbReference type="AlphaFoldDB" id="A0A9D9E5I0"/>
<dbReference type="NCBIfam" id="NF000841">
    <property type="entry name" value="PRK00071.1-4"/>
    <property type="match status" value="1"/>
</dbReference>
<dbReference type="EMBL" id="JADIMP010000013">
    <property type="protein sequence ID" value="MBO8440947.1"/>
    <property type="molecule type" value="Genomic_DNA"/>
</dbReference>
<dbReference type="CDD" id="cd02165">
    <property type="entry name" value="NMNAT"/>
    <property type="match status" value="1"/>
</dbReference>
<dbReference type="NCBIfam" id="TIGR00482">
    <property type="entry name" value="nicotinate (nicotinamide) nucleotide adenylyltransferase"/>
    <property type="match status" value="1"/>
</dbReference>
<evidence type="ECO:0000256" key="4">
    <source>
        <dbReference type="ARBA" id="ARBA00022679"/>
    </source>
</evidence>
<dbReference type="GO" id="GO:0004515">
    <property type="term" value="F:nicotinate-nucleotide adenylyltransferase activity"/>
    <property type="evidence" value="ECO:0007669"/>
    <property type="project" value="UniProtKB-UniRule"/>
</dbReference>
<dbReference type="GO" id="GO:0005524">
    <property type="term" value="F:ATP binding"/>
    <property type="evidence" value="ECO:0007669"/>
    <property type="project" value="UniProtKB-KW"/>
</dbReference>
<protein>
    <recommendedName>
        <fullName evidence="10">Probable nicotinate-nucleotide adenylyltransferase</fullName>
        <ecNumber evidence="10">2.7.7.18</ecNumber>
    </recommendedName>
    <alternativeName>
        <fullName evidence="10">Deamido-NAD(+) diphosphorylase</fullName>
    </alternativeName>
    <alternativeName>
        <fullName evidence="10">Deamido-NAD(+) pyrophosphorylase</fullName>
    </alternativeName>
    <alternativeName>
        <fullName evidence="10">Nicotinate mononucleotide adenylyltransferase</fullName>
        <shortName evidence="10">NaMN adenylyltransferase</shortName>
    </alternativeName>
</protein>
<comment type="caution">
    <text evidence="12">The sequence shown here is derived from an EMBL/GenBank/DDBJ whole genome shotgun (WGS) entry which is preliminary data.</text>
</comment>
<keyword evidence="6 10" id="KW-0547">Nucleotide-binding</keyword>
<keyword evidence="5 10" id="KW-0548">Nucleotidyltransferase</keyword>
<evidence type="ECO:0000256" key="7">
    <source>
        <dbReference type="ARBA" id="ARBA00022840"/>
    </source>
</evidence>
<evidence type="ECO:0000259" key="11">
    <source>
        <dbReference type="Pfam" id="PF01467"/>
    </source>
</evidence>
<reference evidence="12" key="1">
    <citation type="submission" date="2020-10" db="EMBL/GenBank/DDBJ databases">
        <authorList>
            <person name="Gilroy R."/>
        </authorList>
    </citation>
    <scope>NUCLEOTIDE SEQUENCE</scope>
    <source>
        <strain evidence="12">C6-149</strain>
    </source>
</reference>
<evidence type="ECO:0000256" key="6">
    <source>
        <dbReference type="ARBA" id="ARBA00022741"/>
    </source>
</evidence>
<comment type="function">
    <text evidence="1 10">Catalyzes the reversible adenylation of nicotinate mononucleotide (NaMN) to nicotinic acid adenine dinucleotide (NaAD).</text>
</comment>
<evidence type="ECO:0000313" key="12">
    <source>
        <dbReference type="EMBL" id="MBO8440947.1"/>
    </source>
</evidence>
<evidence type="ECO:0000256" key="1">
    <source>
        <dbReference type="ARBA" id="ARBA00002324"/>
    </source>
</evidence>
<dbReference type="SUPFAM" id="SSF52374">
    <property type="entry name" value="Nucleotidylyl transferase"/>
    <property type="match status" value="1"/>
</dbReference>
<keyword evidence="7 10" id="KW-0067">ATP-binding</keyword>
<comment type="similarity">
    <text evidence="10">Belongs to the NadD family.</text>
</comment>
<reference evidence="12" key="2">
    <citation type="journal article" date="2021" name="PeerJ">
        <title>Extensive microbial diversity within the chicken gut microbiome revealed by metagenomics and culture.</title>
        <authorList>
            <person name="Gilroy R."/>
            <person name="Ravi A."/>
            <person name="Getino M."/>
            <person name="Pursley I."/>
            <person name="Horton D.L."/>
            <person name="Alikhan N.F."/>
            <person name="Baker D."/>
            <person name="Gharbi K."/>
            <person name="Hall N."/>
            <person name="Watson M."/>
            <person name="Adriaenssens E.M."/>
            <person name="Foster-Nyarko E."/>
            <person name="Jarju S."/>
            <person name="Secka A."/>
            <person name="Antonio M."/>
            <person name="Oren A."/>
            <person name="Chaudhuri R.R."/>
            <person name="La Ragione R."/>
            <person name="Hildebrand F."/>
            <person name="Pallen M.J."/>
        </authorList>
    </citation>
    <scope>NUCLEOTIDE SEQUENCE</scope>
    <source>
        <strain evidence="12">C6-149</strain>
    </source>
</reference>
<accession>A0A9D9E5I0</accession>
<keyword evidence="8 10" id="KW-0520">NAD</keyword>
<comment type="catalytic activity">
    <reaction evidence="9 10">
        <text>nicotinate beta-D-ribonucleotide + ATP + H(+) = deamido-NAD(+) + diphosphate</text>
        <dbReference type="Rhea" id="RHEA:22860"/>
        <dbReference type="ChEBI" id="CHEBI:15378"/>
        <dbReference type="ChEBI" id="CHEBI:30616"/>
        <dbReference type="ChEBI" id="CHEBI:33019"/>
        <dbReference type="ChEBI" id="CHEBI:57502"/>
        <dbReference type="ChEBI" id="CHEBI:58437"/>
        <dbReference type="EC" id="2.7.7.18"/>
    </reaction>
</comment>